<name>A0A8H8DKX6_9FUNG</name>
<gene>
    <name evidence="1" type="ORF">BJ554DRAFT_5346</name>
</gene>
<dbReference type="EMBL" id="JAEFCI010002279">
    <property type="protein sequence ID" value="KAG5462339.1"/>
    <property type="molecule type" value="Genomic_DNA"/>
</dbReference>
<comment type="caution">
    <text evidence="1">The sequence shown here is derived from an EMBL/GenBank/DDBJ whole genome shotgun (WGS) entry which is preliminary data.</text>
</comment>
<organism evidence="1 2">
    <name type="scientific">Olpidium bornovanus</name>
    <dbReference type="NCBI Taxonomy" id="278681"/>
    <lineage>
        <taxon>Eukaryota</taxon>
        <taxon>Fungi</taxon>
        <taxon>Fungi incertae sedis</taxon>
        <taxon>Olpidiomycota</taxon>
        <taxon>Olpidiomycotina</taxon>
        <taxon>Olpidiomycetes</taxon>
        <taxon>Olpidiales</taxon>
        <taxon>Olpidiaceae</taxon>
        <taxon>Olpidium</taxon>
    </lineage>
</organism>
<sequence length="300" mass="32800">MAARQTPLARVFDASEPVGFPGAPVILCQRGDCQPRAPVALEASSMVGLGVLASTLEAPRLVVHAHDVLLGNWAVEQALHVAVGSEALADVADAAVLGVDLHGLEPKHVVRVEEHVPYRADALVDLERRPGEHDPLGHNPPRLHVQERPGSDELRRWSFVCRPDFGGHSWRRRHLHGREHRRDGRGPRLEKPLELVCPPLAVSGARVAGAGGKDRPHSVAPERAVQHQGILGLDDVRLYGAAVVVVIGRRPHDGEVEHGHLVFVAFQLEQWIHSRRRVGRFWRRLTAASGRAELASSAVK</sequence>
<dbReference type="Proteomes" id="UP000673691">
    <property type="component" value="Unassembled WGS sequence"/>
</dbReference>
<proteinExistence type="predicted"/>
<evidence type="ECO:0000313" key="2">
    <source>
        <dbReference type="Proteomes" id="UP000673691"/>
    </source>
</evidence>
<evidence type="ECO:0000313" key="1">
    <source>
        <dbReference type="EMBL" id="KAG5462339.1"/>
    </source>
</evidence>
<reference evidence="1 2" key="1">
    <citation type="journal article" name="Sci. Rep.">
        <title>Genome-scale phylogenetic analyses confirm Olpidium as the closest living zoosporic fungus to the non-flagellated, terrestrial fungi.</title>
        <authorList>
            <person name="Chang Y."/>
            <person name="Rochon D."/>
            <person name="Sekimoto S."/>
            <person name="Wang Y."/>
            <person name="Chovatia M."/>
            <person name="Sandor L."/>
            <person name="Salamov A."/>
            <person name="Grigoriev I.V."/>
            <person name="Stajich J.E."/>
            <person name="Spatafora J.W."/>
        </authorList>
    </citation>
    <scope>NUCLEOTIDE SEQUENCE [LARGE SCALE GENOMIC DNA]</scope>
    <source>
        <strain evidence="1">S191</strain>
    </source>
</reference>
<keyword evidence="2" id="KW-1185">Reference proteome</keyword>
<dbReference type="AlphaFoldDB" id="A0A8H8DKX6"/>
<protein>
    <submittedName>
        <fullName evidence="1">Uncharacterized protein</fullName>
    </submittedName>
</protein>
<accession>A0A8H8DKX6</accession>